<dbReference type="Pfam" id="PF07679">
    <property type="entry name" value="I-set"/>
    <property type="match status" value="1"/>
</dbReference>
<accession>A0A7R9KC73</accession>
<dbReference type="InterPro" id="IPR013783">
    <property type="entry name" value="Ig-like_fold"/>
</dbReference>
<protein>
    <recommendedName>
        <fullName evidence="1">Ig-like domain-containing protein</fullName>
    </recommendedName>
</protein>
<dbReference type="InterPro" id="IPR007110">
    <property type="entry name" value="Ig-like_dom"/>
</dbReference>
<dbReference type="InterPro" id="IPR013098">
    <property type="entry name" value="Ig_I-set"/>
</dbReference>
<dbReference type="SUPFAM" id="SSF48726">
    <property type="entry name" value="Immunoglobulin"/>
    <property type="match status" value="1"/>
</dbReference>
<reference evidence="2" key="1">
    <citation type="submission" date="2020-11" db="EMBL/GenBank/DDBJ databases">
        <authorList>
            <person name="Tran Van P."/>
        </authorList>
    </citation>
    <scope>NUCLEOTIDE SEQUENCE</scope>
</reference>
<evidence type="ECO:0000313" key="3">
    <source>
        <dbReference type="Proteomes" id="UP000759131"/>
    </source>
</evidence>
<name>A0A7R9KC73_9ACAR</name>
<keyword evidence="3" id="KW-1185">Reference proteome</keyword>
<dbReference type="AlphaFoldDB" id="A0A7R9KC73"/>
<dbReference type="EMBL" id="CAJPIZ010000186">
    <property type="protein sequence ID" value="CAG2100702.1"/>
    <property type="molecule type" value="Genomic_DNA"/>
</dbReference>
<dbReference type="EMBL" id="OC854761">
    <property type="protein sequence ID" value="CAD7620272.1"/>
    <property type="molecule type" value="Genomic_DNA"/>
</dbReference>
<dbReference type="InterPro" id="IPR036179">
    <property type="entry name" value="Ig-like_dom_sf"/>
</dbReference>
<dbReference type="PROSITE" id="PS50835">
    <property type="entry name" value="IG_LIKE"/>
    <property type="match status" value="1"/>
</dbReference>
<sequence length="116" mass="13246">MMSAVERHGPYFTREPNHTNDFSNSTGAVIYCSANGNPMPSIRWETKDAIVVNEISGVRHIRHDNSLVFPPFRAEDYRQDIHSNIYQCIASNSVGTIRSRYVQVRAVNECEEEVDE</sequence>
<dbReference type="Proteomes" id="UP000759131">
    <property type="component" value="Unassembled WGS sequence"/>
</dbReference>
<dbReference type="OrthoDB" id="5969272at2759"/>
<organism evidence="2">
    <name type="scientific">Medioppia subpectinata</name>
    <dbReference type="NCBI Taxonomy" id="1979941"/>
    <lineage>
        <taxon>Eukaryota</taxon>
        <taxon>Metazoa</taxon>
        <taxon>Ecdysozoa</taxon>
        <taxon>Arthropoda</taxon>
        <taxon>Chelicerata</taxon>
        <taxon>Arachnida</taxon>
        <taxon>Acari</taxon>
        <taxon>Acariformes</taxon>
        <taxon>Sarcoptiformes</taxon>
        <taxon>Oribatida</taxon>
        <taxon>Brachypylina</taxon>
        <taxon>Oppioidea</taxon>
        <taxon>Oppiidae</taxon>
        <taxon>Medioppia</taxon>
    </lineage>
</organism>
<evidence type="ECO:0000259" key="1">
    <source>
        <dbReference type="PROSITE" id="PS50835"/>
    </source>
</evidence>
<evidence type="ECO:0000313" key="2">
    <source>
        <dbReference type="EMBL" id="CAD7620272.1"/>
    </source>
</evidence>
<proteinExistence type="predicted"/>
<feature type="domain" description="Ig-like" evidence="1">
    <location>
        <begin position="10"/>
        <end position="103"/>
    </location>
</feature>
<gene>
    <name evidence="2" type="ORF">OSB1V03_LOCUS763</name>
</gene>
<dbReference type="Gene3D" id="2.60.40.10">
    <property type="entry name" value="Immunoglobulins"/>
    <property type="match status" value="1"/>
</dbReference>